<evidence type="ECO:0000256" key="7">
    <source>
        <dbReference type="ARBA" id="ARBA00022824"/>
    </source>
</evidence>
<dbReference type="Proteomes" id="UP000540787">
    <property type="component" value="Unassembled WGS sequence"/>
</dbReference>
<dbReference type="InterPro" id="IPR043538">
    <property type="entry name" value="XYLT"/>
</dbReference>
<dbReference type="AlphaFoldDB" id="A0A7W9WY54"/>
<dbReference type="GO" id="GO:0050650">
    <property type="term" value="P:chondroitin sulfate proteoglycan biosynthetic process"/>
    <property type="evidence" value="ECO:0007669"/>
    <property type="project" value="TreeGrafter"/>
</dbReference>
<keyword evidence="6" id="KW-0479">Metal-binding</keyword>
<evidence type="ECO:0000256" key="2">
    <source>
        <dbReference type="ARBA" id="ARBA00004648"/>
    </source>
</evidence>
<keyword evidence="16" id="KW-1185">Reference proteome</keyword>
<keyword evidence="12" id="KW-1015">Disulfide bond</keyword>
<dbReference type="PANTHER" id="PTHR46025:SF3">
    <property type="entry name" value="XYLOSYLTRANSFERASE OXT"/>
    <property type="match status" value="1"/>
</dbReference>
<sequence length="279" mass="30985">MQRLIARLRSEGTAFFIHVDKKADQRLFAHLKADDVTLLPAPVAVHWGDFSQVEAILLLMKTALAAGPFTRFVLLSGVDYPLWSTASINAFFAGQPDAEYINLVPMPSAAAGKPLARLTTYTLRPTLSPLHRLTLRVLLKARIIPRVRDYQPALGALKPYGGSTWWALTRPACEYLVDYANRHPALVRFFKGTQYADETFLHTILGNSPLMANVRRNLTYTDWSAGGASPANMSARHVDYFRTKPQFSADDVYGSGPMMFARKFSDSDDTLLQAMDGCA</sequence>
<evidence type="ECO:0000256" key="14">
    <source>
        <dbReference type="ARBA" id="ARBA00042865"/>
    </source>
</evidence>
<evidence type="ECO:0000256" key="8">
    <source>
        <dbReference type="ARBA" id="ARBA00022968"/>
    </source>
</evidence>
<evidence type="ECO:0000256" key="4">
    <source>
        <dbReference type="ARBA" id="ARBA00022679"/>
    </source>
</evidence>
<organism evidence="15 16">
    <name type="scientific">Massilia aurea</name>
    <dbReference type="NCBI Taxonomy" id="373040"/>
    <lineage>
        <taxon>Bacteria</taxon>
        <taxon>Pseudomonadati</taxon>
        <taxon>Pseudomonadota</taxon>
        <taxon>Betaproteobacteria</taxon>
        <taxon>Burkholderiales</taxon>
        <taxon>Oxalobacteraceae</taxon>
        <taxon>Telluria group</taxon>
        <taxon>Massilia</taxon>
    </lineage>
</organism>
<keyword evidence="5" id="KW-0812">Transmembrane</keyword>
<proteinExistence type="predicted"/>
<evidence type="ECO:0000256" key="10">
    <source>
        <dbReference type="ARBA" id="ARBA00023034"/>
    </source>
</evidence>
<dbReference type="GO" id="GO:0016020">
    <property type="term" value="C:membrane"/>
    <property type="evidence" value="ECO:0007669"/>
    <property type="project" value="InterPro"/>
</dbReference>
<dbReference type="PANTHER" id="PTHR46025">
    <property type="entry name" value="XYLOSYLTRANSFERASE OXT"/>
    <property type="match status" value="1"/>
</dbReference>
<reference evidence="15 16" key="1">
    <citation type="submission" date="2020-08" db="EMBL/GenBank/DDBJ databases">
        <title>The Agave Microbiome: Exploring the role of microbial communities in plant adaptations to desert environments.</title>
        <authorList>
            <person name="Partida-Martinez L.P."/>
        </authorList>
    </citation>
    <scope>NUCLEOTIDE SEQUENCE [LARGE SCALE GENOMIC DNA]</scope>
    <source>
        <strain evidence="15 16">AT3.2</strain>
    </source>
</reference>
<dbReference type="GO" id="GO:0015012">
    <property type="term" value="P:heparan sulfate proteoglycan biosynthetic process"/>
    <property type="evidence" value="ECO:0007669"/>
    <property type="project" value="TreeGrafter"/>
</dbReference>
<evidence type="ECO:0000256" key="12">
    <source>
        <dbReference type="ARBA" id="ARBA00023157"/>
    </source>
</evidence>
<keyword evidence="7" id="KW-0256">Endoplasmic reticulum</keyword>
<comment type="caution">
    <text evidence="15">The sequence shown here is derived from an EMBL/GenBank/DDBJ whole genome shotgun (WGS) entry which is preliminary data.</text>
</comment>
<evidence type="ECO:0000313" key="15">
    <source>
        <dbReference type="EMBL" id="MBB6132976.1"/>
    </source>
</evidence>
<accession>A0A7W9WY54</accession>
<keyword evidence="11" id="KW-0472">Membrane</keyword>
<name>A0A7W9WY54_9BURK</name>
<evidence type="ECO:0000313" key="16">
    <source>
        <dbReference type="Proteomes" id="UP000540787"/>
    </source>
</evidence>
<keyword evidence="3" id="KW-0328">Glycosyltransferase</keyword>
<evidence type="ECO:0000256" key="5">
    <source>
        <dbReference type="ARBA" id="ARBA00022692"/>
    </source>
</evidence>
<dbReference type="InterPro" id="IPR003406">
    <property type="entry name" value="Glyco_trans_14"/>
</dbReference>
<evidence type="ECO:0000256" key="11">
    <source>
        <dbReference type="ARBA" id="ARBA00023136"/>
    </source>
</evidence>
<evidence type="ECO:0000256" key="9">
    <source>
        <dbReference type="ARBA" id="ARBA00022989"/>
    </source>
</evidence>
<keyword evidence="4" id="KW-0808">Transferase</keyword>
<keyword evidence="9" id="KW-1133">Transmembrane helix</keyword>
<keyword evidence="10" id="KW-0333">Golgi apparatus</keyword>
<keyword evidence="8" id="KW-0735">Signal-anchor</keyword>
<dbReference type="GO" id="GO:0046872">
    <property type="term" value="F:metal ion binding"/>
    <property type="evidence" value="ECO:0007669"/>
    <property type="project" value="UniProtKB-KW"/>
</dbReference>
<dbReference type="EMBL" id="JACHBX010000001">
    <property type="protein sequence ID" value="MBB6132976.1"/>
    <property type="molecule type" value="Genomic_DNA"/>
</dbReference>
<evidence type="ECO:0000256" key="13">
    <source>
        <dbReference type="ARBA" id="ARBA00023180"/>
    </source>
</evidence>
<keyword evidence="13" id="KW-0325">Glycoprotein</keyword>
<evidence type="ECO:0000256" key="6">
    <source>
        <dbReference type="ARBA" id="ARBA00022723"/>
    </source>
</evidence>
<dbReference type="Pfam" id="PF02485">
    <property type="entry name" value="Branch"/>
    <property type="match status" value="1"/>
</dbReference>
<gene>
    <name evidence="15" type="ORF">HD842_001087</name>
</gene>
<dbReference type="GO" id="GO:0030158">
    <property type="term" value="F:protein xylosyltransferase activity"/>
    <property type="evidence" value="ECO:0007669"/>
    <property type="project" value="InterPro"/>
</dbReference>
<protein>
    <recommendedName>
        <fullName evidence="14">Peptide O-xylosyltransferase</fullName>
    </recommendedName>
</protein>
<evidence type="ECO:0000256" key="1">
    <source>
        <dbReference type="ARBA" id="ARBA00004323"/>
    </source>
</evidence>
<comment type="subcellular location">
    <subcellularLocation>
        <location evidence="2">Endoplasmic reticulum membrane</location>
        <topology evidence="2">Single-pass type II membrane protein</topology>
    </subcellularLocation>
    <subcellularLocation>
        <location evidence="1">Golgi apparatus membrane</location>
        <topology evidence="1">Single-pass type II membrane protein</topology>
    </subcellularLocation>
</comment>
<evidence type="ECO:0000256" key="3">
    <source>
        <dbReference type="ARBA" id="ARBA00022676"/>
    </source>
</evidence>